<sequence>MQYATAILSLFAATGLASAHHRPKQMPWDNTPSMFSIDKTDICWLICASQPLDCPEGWYSSQQGECYTCCRGAGDSKVGNVICKDLEDS</sequence>
<evidence type="ECO:0000313" key="2">
    <source>
        <dbReference type="EMBL" id="KAF2137440.1"/>
    </source>
</evidence>
<feature type="signal peptide" evidence="1">
    <location>
        <begin position="1"/>
        <end position="19"/>
    </location>
</feature>
<dbReference type="EMBL" id="ML995503">
    <property type="protein sequence ID" value="KAF2137440.1"/>
    <property type="molecule type" value="Genomic_DNA"/>
</dbReference>
<accession>A0A6A6B096</accession>
<dbReference type="RefSeq" id="XP_033393155.1">
    <property type="nucleotide sequence ID" value="XM_033542526.1"/>
</dbReference>
<evidence type="ECO:0000256" key="1">
    <source>
        <dbReference type="SAM" id="SignalP"/>
    </source>
</evidence>
<organism evidence="2 3">
    <name type="scientific">Aplosporella prunicola CBS 121167</name>
    <dbReference type="NCBI Taxonomy" id="1176127"/>
    <lineage>
        <taxon>Eukaryota</taxon>
        <taxon>Fungi</taxon>
        <taxon>Dikarya</taxon>
        <taxon>Ascomycota</taxon>
        <taxon>Pezizomycotina</taxon>
        <taxon>Dothideomycetes</taxon>
        <taxon>Dothideomycetes incertae sedis</taxon>
        <taxon>Botryosphaeriales</taxon>
        <taxon>Aplosporellaceae</taxon>
        <taxon>Aplosporella</taxon>
    </lineage>
</organism>
<dbReference type="AlphaFoldDB" id="A0A6A6B096"/>
<name>A0A6A6B096_9PEZI</name>
<dbReference type="OrthoDB" id="3800029at2759"/>
<dbReference type="GeneID" id="54300023"/>
<keyword evidence="1" id="KW-0732">Signal</keyword>
<feature type="chain" id="PRO_5025546837" evidence="1">
    <location>
        <begin position="20"/>
        <end position="89"/>
    </location>
</feature>
<gene>
    <name evidence="2" type="ORF">K452DRAFT_302015</name>
</gene>
<protein>
    <submittedName>
        <fullName evidence="2">Uncharacterized protein</fullName>
    </submittedName>
</protein>
<reference evidence="2" key="1">
    <citation type="journal article" date="2020" name="Stud. Mycol.">
        <title>101 Dothideomycetes genomes: a test case for predicting lifestyles and emergence of pathogens.</title>
        <authorList>
            <person name="Haridas S."/>
            <person name="Albert R."/>
            <person name="Binder M."/>
            <person name="Bloem J."/>
            <person name="Labutti K."/>
            <person name="Salamov A."/>
            <person name="Andreopoulos B."/>
            <person name="Baker S."/>
            <person name="Barry K."/>
            <person name="Bills G."/>
            <person name="Bluhm B."/>
            <person name="Cannon C."/>
            <person name="Castanera R."/>
            <person name="Culley D."/>
            <person name="Daum C."/>
            <person name="Ezra D."/>
            <person name="Gonzalez J."/>
            <person name="Henrissat B."/>
            <person name="Kuo A."/>
            <person name="Liang C."/>
            <person name="Lipzen A."/>
            <person name="Lutzoni F."/>
            <person name="Magnuson J."/>
            <person name="Mondo S."/>
            <person name="Nolan M."/>
            <person name="Ohm R."/>
            <person name="Pangilinan J."/>
            <person name="Park H.-J."/>
            <person name="Ramirez L."/>
            <person name="Alfaro M."/>
            <person name="Sun H."/>
            <person name="Tritt A."/>
            <person name="Yoshinaga Y."/>
            <person name="Zwiers L.-H."/>
            <person name="Turgeon B."/>
            <person name="Goodwin S."/>
            <person name="Spatafora J."/>
            <person name="Crous P."/>
            <person name="Grigoriev I."/>
        </authorList>
    </citation>
    <scope>NUCLEOTIDE SEQUENCE</scope>
    <source>
        <strain evidence="2">CBS 121167</strain>
    </source>
</reference>
<dbReference type="Proteomes" id="UP000799438">
    <property type="component" value="Unassembled WGS sequence"/>
</dbReference>
<proteinExistence type="predicted"/>
<keyword evidence="3" id="KW-1185">Reference proteome</keyword>
<evidence type="ECO:0000313" key="3">
    <source>
        <dbReference type="Proteomes" id="UP000799438"/>
    </source>
</evidence>